<keyword evidence="2" id="KW-0472">Membrane</keyword>
<evidence type="ECO:0000259" key="3">
    <source>
        <dbReference type="PROSITE" id="PS50222"/>
    </source>
</evidence>
<dbReference type="InterPro" id="IPR002048">
    <property type="entry name" value="EF_hand_dom"/>
</dbReference>
<dbReference type="EMBL" id="KV875707">
    <property type="protein sequence ID" value="RZR72536.1"/>
    <property type="molecule type" value="Genomic_DNA"/>
</dbReference>
<dbReference type="InterPro" id="IPR011992">
    <property type="entry name" value="EF-hand-dom_pair"/>
</dbReference>
<dbReference type="SUPFAM" id="SSF47473">
    <property type="entry name" value="EF-hand"/>
    <property type="match status" value="1"/>
</dbReference>
<dbReference type="AlphaFoldDB" id="A0A445MEA6"/>
<dbReference type="GO" id="GO:0006897">
    <property type="term" value="P:endocytosis"/>
    <property type="evidence" value="ECO:0007669"/>
    <property type="project" value="TreeGrafter"/>
</dbReference>
<feature type="domain" description="EF-hand" evidence="3">
    <location>
        <begin position="199"/>
        <end position="234"/>
    </location>
</feature>
<keyword evidence="2" id="KW-1133">Transmembrane helix</keyword>
<dbReference type="PANTHER" id="PTHR11216:SF161">
    <property type="entry name" value="CALCIUM-BINDING EF HAND FAMILY PROTEIN"/>
    <property type="match status" value="1"/>
</dbReference>
<evidence type="ECO:0000256" key="1">
    <source>
        <dbReference type="SAM" id="MobiDB-lite"/>
    </source>
</evidence>
<evidence type="ECO:0000313" key="4">
    <source>
        <dbReference type="EMBL" id="RZR72536.1"/>
    </source>
</evidence>
<proteinExistence type="predicted"/>
<feature type="region of interest" description="Disordered" evidence="1">
    <location>
        <begin position="120"/>
        <end position="154"/>
    </location>
</feature>
<evidence type="ECO:0000256" key="2">
    <source>
        <dbReference type="SAM" id="Phobius"/>
    </source>
</evidence>
<dbReference type="GO" id="GO:0005737">
    <property type="term" value="C:cytoplasm"/>
    <property type="evidence" value="ECO:0007669"/>
    <property type="project" value="TreeGrafter"/>
</dbReference>
<feature type="transmembrane region" description="Helical" evidence="2">
    <location>
        <begin position="245"/>
        <end position="266"/>
    </location>
</feature>
<dbReference type="PROSITE" id="PS50222">
    <property type="entry name" value="EF_HAND_2"/>
    <property type="match status" value="1"/>
</dbReference>
<dbReference type="Gene3D" id="1.10.238.10">
    <property type="entry name" value="EF-hand"/>
    <property type="match status" value="1"/>
</dbReference>
<sequence length="272" mass="29431">FLRDAGAFGASERLIAYGGHFGTLRKAGLSSVIRVDSAAKLMSLRDHLNRSAWFLPPSVPSCSVFAPPPAPPPAYLRVDGRARSGSLRDPPVLSLKPREGSGCGCIVCFFTRSRLSGSNTYNIRPGKKNNRAEGFSASREERQTPSNAAGERTLVCDPPPVTSSLVALDRSPPSCRARIDVLGLLRGRSRAGLICEFSAAMDVFEEYFKRADLDRDGKISGHEAVAFFQGSNLPKNVLAQVTPGAISFLDLSVFLGRFYLIVLVLVRLSRGF</sequence>
<gene>
    <name evidence="4" type="ORF">BHM03_00014467</name>
</gene>
<feature type="non-terminal residue" evidence="4">
    <location>
        <position position="1"/>
    </location>
</feature>
<protein>
    <recommendedName>
        <fullName evidence="3">EF-hand domain-containing protein</fullName>
    </recommendedName>
</protein>
<reference evidence="4" key="1">
    <citation type="journal article" date="2018" name="Data Brief">
        <title>Genome sequence data from 17 accessions of Ensete ventricosum, a staple food crop for millions in Ethiopia.</title>
        <authorList>
            <person name="Yemataw Z."/>
            <person name="Muzemil S."/>
            <person name="Ambachew D."/>
            <person name="Tripathi L."/>
            <person name="Tesfaye K."/>
            <person name="Chala A."/>
            <person name="Farbos A."/>
            <person name="O'Neill P."/>
            <person name="Moore K."/>
            <person name="Grant M."/>
            <person name="Studholme D.J."/>
        </authorList>
    </citation>
    <scope>NUCLEOTIDE SEQUENCE [LARGE SCALE GENOMIC DNA]</scope>
    <source>
        <tissue evidence="4">Leaf</tissue>
    </source>
</reference>
<dbReference type="GO" id="GO:0005509">
    <property type="term" value="F:calcium ion binding"/>
    <property type="evidence" value="ECO:0007669"/>
    <property type="project" value="InterPro"/>
</dbReference>
<dbReference type="Proteomes" id="UP000290560">
    <property type="component" value="Unassembled WGS sequence"/>
</dbReference>
<keyword evidence="2" id="KW-0812">Transmembrane</keyword>
<name>A0A445MEA6_ENSVE</name>
<dbReference type="GO" id="GO:0016197">
    <property type="term" value="P:endosomal transport"/>
    <property type="evidence" value="ECO:0007669"/>
    <property type="project" value="TreeGrafter"/>
</dbReference>
<dbReference type="GO" id="GO:0005886">
    <property type="term" value="C:plasma membrane"/>
    <property type="evidence" value="ECO:0007669"/>
    <property type="project" value="TreeGrafter"/>
</dbReference>
<accession>A0A445MEA6</accession>
<organism evidence="4">
    <name type="scientific">Ensete ventricosum</name>
    <name type="common">Abyssinian banana</name>
    <name type="synonym">Musa ensete</name>
    <dbReference type="NCBI Taxonomy" id="4639"/>
    <lineage>
        <taxon>Eukaryota</taxon>
        <taxon>Viridiplantae</taxon>
        <taxon>Streptophyta</taxon>
        <taxon>Embryophyta</taxon>
        <taxon>Tracheophyta</taxon>
        <taxon>Spermatophyta</taxon>
        <taxon>Magnoliopsida</taxon>
        <taxon>Liliopsida</taxon>
        <taxon>Zingiberales</taxon>
        <taxon>Musaceae</taxon>
        <taxon>Ensete</taxon>
    </lineage>
</organism>
<dbReference type="PANTHER" id="PTHR11216">
    <property type="entry name" value="EH DOMAIN"/>
    <property type="match status" value="1"/>
</dbReference>